<keyword evidence="7" id="KW-0804">Transcription</keyword>
<evidence type="ECO:0000256" key="8">
    <source>
        <dbReference type="ARBA" id="ARBA00023170"/>
    </source>
</evidence>
<evidence type="ECO:0000256" key="6">
    <source>
        <dbReference type="ARBA" id="ARBA00023125"/>
    </source>
</evidence>
<dbReference type="PANTHER" id="PTHR45680:SF30">
    <property type="entry name" value="NUCLEAR HORMONE RECEPTOR FAMILY"/>
    <property type="match status" value="1"/>
</dbReference>
<reference evidence="13" key="1">
    <citation type="submission" date="2011-07" db="EMBL/GenBank/DDBJ databases">
        <authorList>
            <consortium name="Caenorhabditis brenneri Sequencing and Analysis Consortium"/>
            <person name="Wilson R.K."/>
        </authorList>
    </citation>
    <scope>NUCLEOTIDE SEQUENCE [LARGE SCALE GENOMIC DNA]</scope>
    <source>
        <strain evidence="13">PB2801</strain>
    </source>
</reference>
<keyword evidence="2" id="KW-0479">Metal-binding</keyword>
<dbReference type="SUPFAM" id="SSF48508">
    <property type="entry name" value="Nuclear receptor ligand-binding domain"/>
    <property type="match status" value="1"/>
</dbReference>
<evidence type="ECO:0000313" key="13">
    <source>
        <dbReference type="Proteomes" id="UP000008068"/>
    </source>
</evidence>
<feature type="domain" description="NR LBD" evidence="11">
    <location>
        <begin position="114"/>
        <end position="339"/>
    </location>
</feature>
<feature type="domain" description="Nuclear receptor" evidence="10">
    <location>
        <begin position="1"/>
        <end position="29"/>
    </location>
</feature>
<evidence type="ECO:0000256" key="9">
    <source>
        <dbReference type="ARBA" id="ARBA00023242"/>
    </source>
</evidence>
<sequence length="339" mass="39723">MKSLFRSSCRHCRFKKCLEVGMSANNVQWHRDVNANERQSRKIRDLCEQDDDPTLPGSSKPRVNLESLSKTENQLYREEVLSNVDYESIEQEVKRIFQSDLPATYYGYFASLGPLHKFVEGLRLIRTSQKTRDIKFENRLSIETLILHWKSQAKNVAVLLMHCIMFRSFSLAEKLRLFRKLWKSIYRFERIQMSVELFGEECASEKIIVISSDLAIQLDDLFFEIESLNDNNLEFALESCNKFIDRCVAELATPLFQLKVSMEELAFIILNFTLDTENIPKTHSEVCSVFMDQIANELHNYYCKNEVIDYALRIAKLMKILRSMKKIHNDDLAGVFVRR</sequence>
<evidence type="ECO:0000256" key="7">
    <source>
        <dbReference type="ARBA" id="ARBA00023163"/>
    </source>
</evidence>
<accession>G0PKP6</accession>
<dbReference type="AlphaFoldDB" id="G0PKP6"/>
<dbReference type="InParanoid" id="G0PKP6"/>
<evidence type="ECO:0000256" key="1">
    <source>
        <dbReference type="ARBA" id="ARBA00005993"/>
    </source>
</evidence>
<gene>
    <name evidence="12" type="ORF">CAEBREN_28777</name>
</gene>
<dbReference type="Pfam" id="PF00104">
    <property type="entry name" value="Hormone_recep"/>
    <property type="match status" value="1"/>
</dbReference>
<dbReference type="Proteomes" id="UP000008068">
    <property type="component" value="Unassembled WGS sequence"/>
</dbReference>
<dbReference type="STRING" id="135651.G0PKP6"/>
<dbReference type="PROSITE" id="PS51030">
    <property type="entry name" value="NUCLEAR_REC_DBD_2"/>
    <property type="match status" value="1"/>
</dbReference>
<evidence type="ECO:0000256" key="2">
    <source>
        <dbReference type="ARBA" id="ARBA00022723"/>
    </source>
</evidence>
<dbReference type="Pfam" id="PF00105">
    <property type="entry name" value="zf-C4"/>
    <property type="match status" value="1"/>
</dbReference>
<evidence type="ECO:0008006" key="14">
    <source>
        <dbReference type="Google" id="ProtNLM"/>
    </source>
</evidence>
<keyword evidence="4" id="KW-0862">Zinc</keyword>
<evidence type="ECO:0000259" key="11">
    <source>
        <dbReference type="PROSITE" id="PS51843"/>
    </source>
</evidence>
<evidence type="ECO:0000259" key="10">
    <source>
        <dbReference type="PROSITE" id="PS51030"/>
    </source>
</evidence>
<proteinExistence type="inferred from homology"/>
<dbReference type="InterPro" id="IPR051152">
    <property type="entry name" value="C.elegans_Orphan_NR"/>
</dbReference>
<keyword evidence="5" id="KW-0805">Transcription regulation</keyword>
<dbReference type="Gene3D" id="3.30.50.10">
    <property type="entry name" value="Erythroid Transcription Factor GATA-1, subunit A"/>
    <property type="match status" value="1"/>
</dbReference>
<protein>
    <recommendedName>
        <fullName evidence="14">NR LBD domain-containing protein</fullName>
    </recommendedName>
</protein>
<dbReference type="SMART" id="SM00430">
    <property type="entry name" value="HOLI"/>
    <property type="match status" value="1"/>
</dbReference>
<dbReference type="GO" id="GO:0043565">
    <property type="term" value="F:sequence-specific DNA binding"/>
    <property type="evidence" value="ECO:0007669"/>
    <property type="project" value="InterPro"/>
</dbReference>
<dbReference type="SUPFAM" id="SSF57716">
    <property type="entry name" value="Glucocorticoid receptor-like (DNA-binding domain)"/>
    <property type="match status" value="1"/>
</dbReference>
<evidence type="ECO:0000256" key="3">
    <source>
        <dbReference type="ARBA" id="ARBA00022771"/>
    </source>
</evidence>
<dbReference type="GO" id="GO:0008270">
    <property type="term" value="F:zinc ion binding"/>
    <property type="evidence" value="ECO:0007669"/>
    <property type="project" value="UniProtKB-KW"/>
</dbReference>
<keyword evidence="3" id="KW-0863">Zinc-finger</keyword>
<name>G0PKP6_CAEBE</name>
<dbReference type="GO" id="GO:0003700">
    <property type="term" value="F:DNA-binding transcription factor activity"/>
    <property type="evidence" value="ECO:0007669"/>
    <property type="project" value="InterPro"/>
</dbReference>
<dbReference type="InterPro" id="IPR013088">
    <property type="entry name" value="Znf_NHR/GATA"/>
</dbReference>
<dbReference type="PROSITE" id="PS51843">
    <property type="entry name" value="NR_LBD"/>
    <property type="match status" value="1"/>
</dbReference>
<comment type="similarity">
    <text evidence="1">Belongs to the nuclear hormone receptor family.</text>
</comment>
<dbReference type="PANTHER" id="PTHR45680">
    <property type="entry name" value="NUCLEAR HORMONE RECEPTOR FAMILY"/>
    <property type="match status" value="1"/>
</dbReference>
<keyword evidence="9" id="KW-0539">Nucleus</keyword>
<dbReference type="HOGENOM" id="CLU_007368_7_0_1"/>
<dbReference type="Gene3D" id="1.10.565.10">
    <property type="entry name" value="Retinoid X Receptor"/>
    <property type="match status" value="1"/>
</dbReference>
<dbReference type="InterPro" id="IPR001628">
    <property type="entry name" value="Znf_hrmn_rcpt"/>
</dbReference>
<keyword evidence="6" id="KW-0238">DNA-binding</keyword>
<dbReference type="eggNOG" id="KOG3575">
    <property type="taxonomic scope" value="Eukaryota"/>
</dbReference>
<keyword evidence="13" id="KW-1185">Reference proteome</keyword>
<evidence type="ECO:0000313" key="12">
    <source>
        <dbReference type="EMBL" id="EGT32878.1"/>
    </source>
</evidence>
<dbReference type="EMBL" id="GL380908">
    <property type="protein sequence ID" value="EGT32878.1"/>
    <property type="molecule type" value="Genomic_DNA"/>
</dbReference>
<evidence type="ECO:0000256" key="4">
    <source>
        <dbReference type="ARBA" id="ARBA00022833"/>
    </source>
</evidence>
<dbReference type="InterPro" id="IPR000536">
    <property type="entry name" value="Nucl_hrmn_rcpt_lig-bd"/>
</dbReference>
<organism evidence="13">
    <name type="scientific">Caenorhabditis brenneri</name>
    <name type="common">Nematode worm</name>
    <dbReference type="NCBI Taxonomy" id="135651"/>
    <lineage>
        <taxon>Eukaryota</taxon>
        <taxon>Metazoa</taxon>
        <taxon>Ecdysozoa</taxon>
        <taxon>Nematoda</taxon>
        <taxon>Chromadorea</taxon>
        <taxon>Rhabditida</taxon>
        <taxon>Rhabditina</taxon>
        <taxon>Rhabditomorpha</taxon>
        <taxon>Rhabditoidea</taxon>
        <taxon>Rhabditidae</taxon>
        <taxon>Peloderinae</taxon>
        <taxon>Caenorhabditis</taxon>
    </lineage>
</organism>
<dbReference type="InterPro" id="IPR035500">
    <property type="entry name" value="NHR-like_dom_sf"/>
</dbReference>
<keyword evidence="8" id="KW-0675">Receptor</keyword>
<evidence type="ECO:0000256" key="5">
    <source>
        <dbReference type="ARBA" id="ARBA00023015"/>
    </source>
</evidence>
<dbReference type="OrthoDB" id="10018779at2759"/>